<feature type="domain" description="Polymerase/histidinol phosphatase N-terminal" evidence="1">
    <location>
        <begin position="3"/>
        <end position="68"/>
    </location>
</feature>
<dbReference type="InterPro" id="IPR016195">
    <property type="entry name" value="Pol/histidinol_Pase-like"/>
</dbReference>
<dbReference type="Pfam" id="PF02811">
    <property type="entry name" value="PHP"/>
    <property type="match status" value="1"/>
</dbReference>
<dbReference type="SUPFAM" id="SSF89550">
    <property type="entry name" value="PHP domain-like"/>
    <property type="match status" value="1"/>
</dbReference>
<dbReference type="InterPro" id="IPR052018">
    <property type="entry name" value="PHP_domain"/>
</dbReference>
<comment type="caution">
    <text evidence="2">The sequence shown here is derived from an EMBL/GenBank/DDBJ whole genome shotgun (WGS) entry which is preliminary data.</text>
</comment>
<dbReference type="SMART" id="SM00481">
    <property type="entry name" value="POLIIIAc"/>
    <property type="match status" value="1"/>
</dbReference>
<dbReference type="PANTHER" id="PTHR42924:SF3">
    <property type="entry name" value="POLYMERASE_HISTIDINOL PHOSPHATASE N-TERMINAL DOMAIN-CONTAINING PROTEIN"/>
    <property type="match status" value="1"/>
</dbReference>
<dbReference type="AlphaFoldDB" id="A0A644TVY7"/>
<evidence type="ECO:0000259" key="1">
    <source>
        <dbReference type="SMART" id="SM00481"/>
    </source>
</evidence>
<dbReference type="EMBL" id="VSSQ01000054">
    <property type="protein sequence ID" value="MPL70617.1"/>
    <property type="molecule type" value="Genomic_DNA"/>
</dbReference>
<dbReference type="InterPro" id="IPR004013">
    <property type="entry name" value="PHP_dom"/>
</dbReference>
<dbReference type="GO" id="GO:0004534">
    <property type="term" value="F:5'-3' RNA exonuclease activity"/>
    <property type="evidence" value="ECO:0007669"/>
    <property type="project" value="TreeGrafter"/>
</dbReference>
<dbReference type="GO" id="GO:0035312">
    <property type="term" value="F:5'-3' DNA exonuclease activity"/>
    <property type="evidence" value="ECO:0007669"/>
    <property type="project" value="TreeGrafter"/>
</dbReference>
<dbReference type="InterPro" id="IPR003141">
    <property type="entry name" value="Pol/His_phosphatase_N"/>
</dbReference>
<reference evidence="2" key="1">
    <citation type="submission" date="2019-08" db="EMBL/GenBank/DDBJ databases">
        <authorList>
            <person name="Kucharzyk K."/>
            <person name="Murdoch R.W."/>
            <person name="Higgins S."/>
            <person name="Loffler F."/>
        </authorList>
    </citation>
    <scope>NUCLEOTIDE SEQUENCE</scope>
</reference>
<evidence type="ECO:0000313" key="2">
    <source>
        <dbReference type="EMBL" id="MPL70617.1"/>
    </source>
</evidence>
<organism evidence="2">
    <name type="scientific">bioreactor metagenome</name>
    <dbReference type="NCBI Taxonomy" id="1076179"/>
    <lineage>
        <taxon>unclassified sequences</taxon>
        <taxon>metagenomes</taxon>
        <taxon>ecological metagenomes</taxon>
    </lineage>
</organism>
<name>A0A644TVY7_9ZZZZ</name>
<dbReference type="PANTHER" id="PTHR42924">
    <property type="entry name" value="EXONUCLEASE"/>
    <property type="match status" value="1"/>
</dbReference>
<protein>
    <recommendedName>
        <fullName evidence="1">Polymerase/histidinol phosphatase N-terminal domain-containing protein</fullName>
    </recommendedName>
</protein>
<proteinExistence type="predicted"/>
<sequence length="305" mass="34513">MNANLHLHSKFSDGSLWPEDIVRGAARLGLDLIALTDHDTMGGSDRFAAECAAQGLSWVSACEIDVADPAVGYKSELLAYFPGKTPQDCAATGAMLQRVLDERRKRLDYYLYWARTFFKREDLTLEDMIARRKADDDAGGGDELPLLSWSKVDLFLYLRNNKLVPAYMNYKIFKKEWMRPGRFPKYKLSKPDTASCLAAVHADRGFAVIPHIGHLWNDNPEEMERQRPQLEALLGYFKERGVDGVELYWYSGNKKTRAINELVRGIAGPMGYFFTYGSDCHGPDTDKYTIDKFSGDFPGFPLPGR</sequence>
<dbReference type="Gene3D" id="3.20.20.140">
    <property type="entry name" value="Metal-dependent hydrolases"/>
    <property type="match status" value="1"/>
</dbReference>
<accession>A0A644TVY7</accession>
<gene>
    <name evidence="2" type="ORF">SDC9_16376</name>
</gene>
<dbReference type="Gene3D" id="1.10.150.650">
    <property type="match status" value="1"/>
</dbReference>